<dbReference type="EMBL" id="GGEC01004826">
    <property type="protein sequence ID" value="MBW85309.1"/>
    <property type="molecule type" value="Transcribed_RNA"/>
</dbReference>
<accession>A0A2P2IVR9</accession>
<sequence length="16" mass="2076">MENITYKYIRNRSEQM</sequence>
<name>A0A2P2IVR9_RHIMU</name>
<reference evidence="1" key="1">
    <citation type="submission" date="2018-02" db="EMBL/GenBank/DDBJ databases">
        <title>Rhizophora mucronata_Transcriptome.</title>
        <authorList>
            <person name="Meera S.P."/>
            <person name="Sreeshan A."/>
            <person name="Augustine A."/>
        </authorList>
    </citation>
    <scope>NUCLEOTIDE SEQUENCE</scope>
    <source>
        <tissue evidence="1">Leaf</tissue>
    </source>
</reference>
<protein>
    <submittedName>
        <fullName evidence="1">Uncharacterized protein</fullName>
    </submittedName>
</protein>
<evidence type="ECO:0000313" key="1">
    <source>
        <dbReference type="EMBL" id="MBW85309.1"/>
    </source>
</evidence>
<dbReference type="AlphaFoldDB" id="A0A2P2IVR9"/>
<proteinExistence type="predicted"/>
<organism evidence="1">
    <name type="scientific">Rhizophora mucronata</name>
    <name type="common">Asiatic mangrove</name>
    <dbReference type="NCBI Taxonomy" id="61149"/>
    <lineage>
        <taxon>Eukaryota</taxon>
        <taxon>Viridiplantae</taxon>
        <taxon>Streptophyta</taxon>
        <taxon>Embryophyta</taxon>
        <taxon>Tracheophyta</taxon>
        <taxon>Spermatophyta</taxon>
        <taxon>Magnoliopsida</taxon>
        <taxon>eudicotyledons</taxon>
        <taxon>Gunneridae</taxon>
        <taxon>Pentapetalae</taxon>
        <taxon>rosids</taxon>
        <taxon>fabids</taxon>
        <taxon>Malpighiales</taxon>
        <taxon>Rhizophoraceae</taxon>
        <taxon>Rhizophora</taxon>
    </lineage>
</organism>